<feature type="domain" description="CzcB-like C-terminal circularly permuted SH3-like" evidence="10">
    <location>
        <begin position="335"/>
        <end position="396"/>
    </location>
</feature>
<evidence type="ECO:0000313" key="12">
    <source>
        <dbReference type="Proteomes" id="UP000027284"/>
    </source>
</evidence>
<dbReference type="FunFam" id="2.40.30.170:FF:000010">
    <property type="entry name" value="Efflux RND transporter periplasmic adaptor subunit"/>
    <property type="match status" value="1"/>
</dbReference>
<dbReference type="InterPro" id="IPR058647">
    <property type="entry name" value="BSH_CzcB-like"/>
</dbReference>
<dbReference type="Gene3D" id="2.40.30.170">
    <property type="match status" value="1"/>
</dbReference>
<feature type="coiled-coil region" evidence="6">
    <location>
        <begin position="122"/>
        <end position="153"/>
    </location>
</feature>
<reference evidence="11 12" key="1">
    <citation type="submission" date="2014-04" db="EMBL/GenBank/DDBJ databases">
        <title>The Genome Sequence of Thermoanaerobaculum aquaticum MP-01, The First Cultivated Group 23 Acidobacterium.</title>
        <authorList>
            <person name="Stamps B.W."/>
            <person name="Losey N.A."/>
            <person name="Lawson P.A."/>
            <person name="Stevenson B.S."/>
        </authorList>
    </citation>
    <scope>NUCLEOTIDE SEQUENCE [LARGE SCALE GENOMIC DNA]</scope>
    <source>
        <strain evidence="11 12">MP-01</strain>
    </source>
</reference>
<keyword evidence="7" id="KW-0732">Signal</keyword>
<evidence type="ECO:0000259" key="9">
    <source>
        <dbReference type="Pfam" id="PF25973"/>
    </source>
</evidence>
<dbReference type="GO" id="GO:0060003">
    <property type="term" value="P:copper ion export"/>
    <property type="evidence" value="ECO:0007669"/>
    <property type="project" value="TreeGrafter"/>
</dbReference>
<dbReference type="GO" id="GO:0015679">
    <property type="term" value="P:plasma membrane copper ion transport"/>
    <property type="evidence" value="ECO:0007669"/>
    <property type="project" value="TreeGrafter"/>
</dbReference>
<dbReference type="EMBL" id="JMFG01000006">
    <property type="protein sequence ID" value="KDA54562.1"/>
    <property type="molecule type" value="Genomic_DNA"/>
</dbReference>
<comment type="similarity">
    <text evidence="1">Belongs to the membrane fusion protein (MFP) (TC 8.A.1) family.</text>
</comment>
<keyword evidence="2" id="KW-0813">Transport</keyword>
<feature type="chain" id="PRO_5001616401" evidence="7">
    <location>
        <begin position="24"/>
        <end position="408"/>
    </location>
</feature>
<dbReference type="FunFam" id="2.40.420.20:FF:000006">
    <property type="entry name" value="RND family efflux transporter MFP subunit"/>
    <property type="match status" value="1"/>
</dbReference>
<dbReference type="OrthoDB" id="9806939at2"/>
<dbReference type="InterPro" id="IPR051909">
    <property type="entry name" value="MFP_Cation_Efflux"/>
</dbReference>
<comment type="function">
    <text evidence="5">CzcA and CzcB together would act in zinc efflux nearly as effectively as the complete czc efflux system (CzcABC). The CzcB protein is thought to funnel zinc cations to the CzcA transport protein.</text>
</comment>
<evidence type="ECO:0000259" key="10">
    <source>
        <dbReference type="Pfam" id="PF25975"/>
    </source>
</evidence>
<dbReference type="PANTHER" id="PTHR30097:SF4">
    <property type="entry name" value="SLR6042 PROTEIN"/>
    <property type="match status" value="1"/>
</dbReference>
<feature type="domain" description="CusB-like beta-barrel" evidence="8">
    <location>
        <begin position="248"/>
        <end position="322"/>
    </location>
</feature>
<name>A0A062XPP1_9BACT</name>
<keyword evidence="4" id="KW-0105">Cadmium resistance</keyword>
<organism evidence="11 12">
    <name type="scientific">Thermoanaerobaculum aquaticum</name>
    <dbReference type="NCBI Taxonomy" id="1312852"/>
    <lineage>
        <taxon>Bacteria</taxon>
        <taxon>Pseudomonadati</taxon>
        <taxon>Acidobacteriota</taxon>
        <taxon>Thermoanaerobaculia</taxon>
        <taxon>Thermoanaerobaculales</taxon>
        <taxon>Thermoanaerobaculaceae</taxon>
        <taxon>Thermoanaerobaculum</taxon>
    </lineage>
</organism>
<dbReference type="Gene3D" id="2.40.50.100">
    <property type="match status" value="1"/>
</dbReference>
<feature type="signal peptide" evidence="7">
    <location>
        <begin position="1"/>
        <end position="23"/>
    </location>
</feature>
<evidence type="ECO:0000256" key="3">
    <source>
        <dbReference type="ARBA" id="ARBA00022833"/>
    </source>
</evidence>
<dbReference type="InterPro" id="IPR058792">
    <property type="entry name" value="Beta-barrel_RND_2"/>
</dbReference>
<evidence type="ECO:0000256" key="1">
    <source>
        <dbReference type="ARBA" id="ARBA00009477"/>
    </source>
</evidence>
<dbReference type="PANTHER" id="PTHR30097">
    <property type="entry name" value="CATION EFFLUX SYSTEM PROTEIN CUSB"/>
    <property type="match status" value="1"/>
</dbReference>
<evidence type="ECO:0000256" key="5">
    <source>
        <dbReference type="ARBA" id="ARBA00058766"/>
    </source>
</evidence>
<keyword evidence="12" id="KW-1185">Reference proteome</keyword>
<dbReference type="AlphaFoldDB" id="A0A062XPP1"/>
<gene>
    <name evidence="11" type="ORF">EG19_10370</name>
</gene>
<evidence type="ECO:0000256" key="6">
    <source>
        <dbReference type="SAM" id="Coils"/>
    </source>
</evidence>
<comment type="caution">
    <text evidence="11">The sequence shown here is derived from an EMBL/GenBank/DDBJ whole genome shotgun (WGS) entry which is preliminary data.</text>
</comment>
<dbReference type="GO" id="GO:0030288">
    <property type="term" value="C:outer membrane-bounded periplasmic space"/>
    <property type="evidence" value="ECO:0007669"/>
    <property type="project" value="TreeGrafter"/>
</dbReference>
<dbReference type="PROSITE" id="PS51257">
    <property type="entry name" value="PROKAR_LIPOPROTEIN"/>
    <property type="match status" value="1"/>
</dbReference>
<keyword evidence="6" id="KW-0175">Coiled coil</keyword>
<dbReference type="RefSeq" id="WP_038047107.1">
    <property type="nucleotide sequence ID" value="NZ_JMFG01000006.1"/>
</dbReference>
<sequence length="408" mass="43946">MKKAWKAINGTLLLLWALMLATACQKPKTESVAEDEHTKTELPPNSIRLSERVMAESGIRTFKVQPMVLPHVMVLNGSVGYNENRLLHLAANVKGRVAEIAVDLGQRVSPGDPILRLESVELGRAREELVRALAELNVAERALQRARALAEAKAIAAGELHAREGEYLVKKAAAEAAERTLHLYGESQEAVDRLRQSVNSHDPARSLGGAASLTLTAPFAGRVIDRKVTPGALFEALQPLVTVADLTSVWVFLQAYEKDLAVLREGLPVTVEAEAFPHESFAGKVDFVGSVVDPATRTVRVRATVPNPQEKLRPGMFVTAKIMVPHGEGGETPKLAVPQGALQTMDSQPVVFVHLGGGVFVRRAVTVGHSFDGYTEVLSGLAAGEEVVSEGSFVLKSEFSREALVGED</sequence>
<dbReference type="InterPro" id="IPR058649">
    <property type="entry name" value="CzcB_C"/>
</dbReference>
<dbReference type="GO" id="GO:0046914">
    <property type="term" value="F:transition metal ion binding"/>
    <property type="evidence" value="ECO:0007669"/>
    <property type="project" value="TreeGrafter"/>
</dbReference>
<keyword evidence="3" id="KW-0862">Zinc</keyword>
<proteinExistence type="inferred from homology"/>
<evidence type="ECO:0000259" key="8">
    <source>
        <dbReference type="Pfam" id="PF25954"/>
    </source>
</evidence>
<dbReference type="Pfam" id="PF25975">
    <property type="entry name" value="CzcB_C"/>
    <property type="match status" value="1"/>
</dbReference>
<dbReference type="SUPFAM" id="SSF111369">
    <property type="entry name" value="HlyD-like secretion proteins"/>
    <property type="match status" value="1"/>
</dbReference>
<dbReference type="GO" id="GO:0016020">
    <property type="term" value="C:membrane"/>
    <property type="evidence" value="ECO:0007669"/>
    <property type="project" value="InterPro"/>
</dbReference>
<dbReference type="GO" id="GO:0022857">
    <property type="term" value="F:transmembrane transporter activity"/>
    <property type="evidence" value="ECO:0007669"/>
    <property type="project" value="InterPro"/>
</dbReference>
<dbReference type="InterPro" id="IPR006143">
    <property type="entry name" value="RND_pump_MFP"/>
</dbReference>
<dbReference type="Gene3D" id="2.40.420.20">
    <property type="match status" value="1"/>
</dbReference>
<evidence type="ECO:0000313" key="11">
    <source>
        <dbReference type="EMBL" id="KDA54562.1"/>
    </source>
</evidence>
<dbReference type="STRING" id="1312852.EG19_10370"/>
<dbReference type="Pfam" id="PF25973">
    <property type="entry name" value="BSH_CzcB"/>
    <property type="match status" value="1"/>
</dbReference>
<dbReference type="NCBIfam" id="TIGR01730">
    <property type="entry name" value="RND_mfp"/>
    <property type="match status" value="1"/>
</dbReference>
<protein>
    <submittedName>
        <fullName evidence="11">Uncharacterized protein</fullName>
    </submittedName>
</protein>
<dbReference type="Pfam" id="PF25954">
    <property type="entry name" value="Beta-barrel_RND_2"/>
    <property type="match status" value="1"/>
</dbReference>
<dbReference type="Proteomes" id="UP000027284">
    <property type="component" value="Unassembled WGS sequence"/>
</dbReference>
<accession>A0A062XPP1</accession>
<dbReference type="GO" id="GO:0046686">
    <property type="term" value="P:response to cadmium ion"/>
    <property type="evidence" value="ECO:0007669"/>
    <property type="project" value="UniProtKB-KW"/>
</dbReference>
<feature type="domain" description="CzcB-like barrel-sandwich hybrid" evidence="9">
    <location>
        <begin position="86"/>
        <end position="245"/>
    </location>
</feature>
<evidence type="ECO:0000256" key="4">
    <source>
        <dbReference type="ARBA" id="ARBA00043263"/>
    </source>
</evidence>
<evidence type="ECO:0000256" key="7">
    <source>
        <dbReference type="SAM" id="SignalP"/>
    </source>
</evidence>
<evidence type="ECO:0000256" key="2">
    <source>
        <dbReference type="ARBA" id="ARBA00022448"/>
    </source>
</evidence>